<organism evidence="4 5">
    <name type="scientific">Elysia marginata</name>
    <dbReference type="NCBI Taxonomy" id="1093978"/>
    <lineage>
        <taxon>Eukaryota</taxon>
        <taxon>Metazoa</taxon>
        <taxon>Spiralia</taxon>
        <taxon>Lophotrochozoa</taxon>
        <taxon>Mollusca</taxon>
        <taxon>Gastropoda</taxon>
        <taxon>Heterobranchia</taxon>
        <taxon>Euthyneura</taxon>
        <taxon>Panpulmonata</taxon>
        <taxon>Sacoglossa</taxon>
        <taxon>Placobranchoidea</taxon>
        <taxon>Plakobranchidae</taxon>
        <taxon>Elysia</taxon>
    </lineage>
</organism>
<feature type="compositionally biased region" description="Basic residues" evidence="2">
    <location>
        <begin position="1465"/>
        <end position="1476"/>
    </location>
</feature>
<feature type="region of interest" description="Disordered" evidence="2">
    <location>
        <begin position="1809"/>
        <end position="1829"/>
    </location>
</feature>
<feature type="signal peptide" evidence="3">
    <location>
        <begin position="1"/>
        <end position="20"/>
    </location>
</feature>
<feature type="region of interest" description="Disordered" evidence="2">
    <location>
        <begin position="1776"/>
        <end position="1796"/>
    </location>
</feature>
<feature type="region of interest" description="Disordered" evidence="2">
    <location>
        <begin position="2009"/>
        <end position="2035"/>
    </location>
</feature>
<evidence type="ECO:0000313" key="4">
    <source>
        <dbReference type="EMBL" id="GFR73407.1"/>
    </source>
</evidence>
<feature type="region of interest" description="Disordered" evidence="2">
    <location>
        <begin position="1628"/>
        <end position="1676"/>
    </location>
</feature>
<reference evidence="4 5" key="1">
    <citation type="journal article" date="2021" name="Elife">
        <title>Chloroplast acquisition without the gene transfer in kleptoplastic sea slugs, Plakobranchus ocellatus.</title>
        <authorList>
            <person name="Maeda T."/>
            <person name="Takahashi S."/>
            <person name="Yoshida T."/>
            <person name="Shimamura S."/>
            <person name="Takaki Y."/>
            <person name="Nagai Y."/>
            <person name="Toyoda A."/>
            <person name="Suzuki Y."/>
            <person name="Arimoto A."/>
            <person name="Ishii H."/>
            <person name="Satoh N."/>
            <person name="Nishiyama T."/>
            <person name="Hasebe M."/>
            <person name="Maruyama T."/>
            <person name="Minagawa J."/>
            <person name="Obokata J."/>
            <person name="Shigenobu S."/>
        </authorList>
    </citation>
    <scope>NUCLEOTIDE SEQUENCE [LARGE SCALE GENOMIC DNA]</scope>
</reference>
<feature type="coiled-coil region" evidence="1">
    <location>
        <begin position="2421"/>
        <end position="2459"/>
    </location>
</feature>
<feature type="compositionally biased region" description="Polar residues" evidence="2">
    <location>
        <begin position="2009"/>
        <end position="2022"/>
    </location>
</feature>
<feature type="region of interest" description="Disordered" evidence="2">
    <location>
        <begin position="606"/>
        <end position="647"/>
    </location>
</feature>
<dbReference type="Proteomes" id="UP000762676">
    <property type="component" value="Unassembled WGS sequence"/>
</dbReference>
<keyword evidence="3" id="KW-0732">Signal</keyword>
<feature type="region of interest" description="Disordered" evidence="2">
    <location>
        <begin position="1462"/>
        <end position="1491"/>
    </location>
</feature>
<feature type="coiled-coil region" evidence="1">
    <location>
        <begin position="1278"/>
        <end position="1305"/>
    </location>
</feature>
<evidence type="ECO:0000256" key="2">
    <source>
        <dbReference type="SAM" id="MobiDB-lite"/>
    </source>
</evidence>
<gene>
    <name evidence="4" type="ORF">ElyMa_005729100</name>
</gene>
<accession>A0AAV4FJF4</accession>
<dbReference type="EMBL" id="BMAT01011479">
    <property type="protein sequence ID" value="GFR73407.1"/>
    <property type="molecule type" value="Genomic_DNA"/>
</dbReference>
<proteinExistence type="predicted"/>
<feature type="compositionally biased region" description="Basic and acidic residues" evidence="2">
    <location>
        <begin position="80"/>
        <end position="93"/>
    </location>
</feature>
<comment type="caution">
    <text evidence="4">The sequence shown here is derived from an EMBL/GenBank/DDBJ whole genome shotgun (WGS) entry which is preliminary data.</text>
</comment>
<feature type="region of interest" description="Disordered" evidence="2">
    <location>
        <begin position="1402"/>
        <end position="1448"/>
    </location>
</feature>
<feature type="chain" id="PRO_5043652046" evidence="3">
    <location>
        <begin position="21"/>
        <end position="2479"/>
    </location>
</feature>
<evidence type="ECO:0000256" key="3">
    <source>
        <dbReference type="SAM" id="SignalP"/>
    </source>
</evidence>
<feature type="compositionally biased region" description="Basic and acidic residues" evidence="2">
    <location>
        <begin position="1650"/>
        <end position="1670"/>
    </location>
</feature>
<evidence type="ECO:0000256" key="1">
    <source>
        <dbReference type="SAM" id="Coils"/>
    </source>
</evidence>
<keyword evidence="5" id="KW-1185">Reference proteome</keyword>
<feature type="compositionally biased region" description="Basic and acidic residues" evidence="2">
    <location>
        <begin position="606"/>
        <end position="632"/>
    </location>
</feature>
<evidence type="ECO:0000313" key="5">
    <source>
        <dbReference type="Proteomes" id="UP000762676"/>
    </source>
</evidence>
<feature type="compositionally biased region" description="Basic and acidic residues" evidence="2">
    <location>
        <begin position="1429"/>
        <end position="1439"/>
    </location>
</feature>
<feature type="region of interest" description="Disordered" evidence="2">
    <location>
        <begin position="59"/>
        <end position="101"/>
    </location>
</feature>
<sequence>MAQVACVSVLVLTLATFAQARSVLELEESTDGQPSDVSHLGTAYPNAIGRAPWWHISQSKQRRAPLSDQYPEQPGTNNNERTDSDASKKEVDASQKVPRLPHTQASLLFESELPKSPTIASKHNGTAEHIFSGKATHGTPIPKYVVLGIKGQNPTETALLSNVIEMSPFVLGHTTNKKTAKPPSNASTTILFHLGAERKKTVSRKINHNLNSKKEPLSSKSPLVNYGNTDEPLNLWNLFLTNLRPQISQLKDAIKKEIRMLDTLVDSNNRNEKTSFLSETGYFRGDEEPRFTNIGLLDKSSNPLTTNALYQLLMTPRHLKNRRLNIRKAFLSTARRLHWYQRLFRKLNSNLRQQSAFPLHKLKVAEERFNNNNGKARRRMLKRLEQLALKLIKVLNPRRRALGFLTAHKCKKLVHLCLLKSRALNLISRTLDYMLRKKTIQKPNSKIYYNALLIKALQRPSGHENFIRLQNPPRLIYGSIGLEGRKQFPNWISILDMLLPWQATQRYKRETFLVGDANVASKISNMRPPIRNSTDKETDPKESIESFAAVHLASSSRPAEKIPSRSKVTRLKYSISAIDSPMINMDTVSDSSSVQAATATQELEIERKQKQNDELSKEEGNDGLSKIERNDGSSKAVQNDGLSKDLYHPQGVVDLDKTGKEPAIPSSFEAHTGSARLQTEISSLKPNTSSTNETLNKCNLCTVTVGLSGFLRCLLDCVLEVILDIIRFVIGVVKKIFVLAKEFVIRKYNKIFKVYRWVREIKPSETFENVQAIFRGKPGVVKTGNFTLVENGSESLNEFPNKGVNQSNPGEGENEKPAVSLLNEKAEKDKTRFDVKTKRVKRRKLKPSKGWDTRRHLENKTVITNFLWPAPVITERQARPRKITANHSQAQNNAAKLHSLNILWAKFNSIPKDQNLDKVIKGKVHVLKRKRRHLLNSDLKETMSPKTSQEPPGNKARAMANKLLKLMTLAKDAMPILKHSHPGNPDYDVKTINGKENPGSIDLDLLGDGEASEADRQLLENIEHLTFSVLGQGLDDAIAKTQTTPQPYFNRNTHRFKPKKKGIRRHRHHRKLRPGRRMYLKSHTSVAEPTHIVPLVREMSGKVGHIGVKNIRAETGLENKQLFHRQKPMNNIKRIRKTNNRKKRNKRGIKPVESLYKRRSLFTNSNIVQQHGNLALIQKRKGRQGREGRLSRVPLYSNMEPRSKYKRSIDTIDLMDDFRLLWPSLRTKATDLVDTISNLKTTYDSAVDELSRLVQIGDDYNKDAKKVAARDQQATENLKKEADDLIAAERKFEKFQKDIEDEEALTIKYERKANEPQSKAPASLLYNARTIPEANAHVTLNDITLGGPVLSIPAPEGLLQSLPVEDNNRAGLESTLLELRPVNKLRHDENLHMVASNLAEISSRAQLNMKSPDRKRRSTKTNQSNGNDNRSHKEGEIYRYRRNPKTVTKNTRKVYHRKGEINKQPMKKTKRGKRAVNGKGGNPQKGSRCQRKKVKELGTPTAINLNNKPAAAKYDSIGTPKDSAVEDKLLVLRNKPKASQDVYGRQEISQINNPGAANQQRFRADGDRNLERLTSEPNMKDKKGVLDTDFAYFGKKQQRPYFENAKKFQSKIVDDEIQDKFSQNLIKEQERTKEEPSGISKPSFNVQQKNRKDGSLLPVDNERKKQKENDLNLNIKPSFVAQQEKLKKEEELLRPDLNAESLQEKIKDEQFKYENKPKAKKLEDKIEAEKIKTMVEPRVKSQQEPVLADGIDVKSKANDKKAENLNLKLDKLTAEESNFKSKAKVKDQKDKEAENKKMDKLAAEEFELVSKPKVNEQPEKGLENPNLKLDKISAQELGLGDKPKLKNQPEKSLENANLNLDKMAAAEFDLKSPPKVKNQPEKSLDNSNLKLDKMAAEEFDLKSQPLVKNQPGKSLENSNLKLDKMAAGEFDLKSQPNLKSPQEKTAENANKNLDKIAAKELDLISNPKVNVQPSMPNSKDLNIKNLVNPIKVDDALSSEELSLKIKPKVSNQPEGIDSSNIDLQAPQLPPQKTEDISIPPELKVRRRRDQKEQAALVPLNRTRRRVMEFQDDSFIKDPDVGHVVVGFHGINYNGDQHDVIDNIEEDTAEEDTLLDDGEYGGVDGDNENMQTENLLELDIDEDEDCVDADDDFSEFTHGEDEGYAGFQRLEDIVPADAAGWDRAHAVKLWDDIGADIQLYAAADRDTPEEITRYKDPVVEAEKAQMDTIGGGKDMQNDLEAELMTPKKDPVIEGLVAPGIRQEEKDTINEARYLDAIPSLNTIEDVSGVLKAAGRDLQQELKMRDMGVDVDKLLKEGDLDPYTELMGDSISDDINGKYMEFFGGHSLSGPVQQEMRDIVNTRQKADRAFKTLRKSEALVDESILPAHMKTALDEQLDDSITSIRRAQKKQELQGSIFDKEEQEEEADAIKDLEQNNESLIDQRMKQTEQLEEDLKAAASDQVEMAARRSKMLHELAIQTG</sequence>
<keyword evidence="1" id="KW-0175">Coiled coil</keyword>
<protein>
    <submittedName>
        <fullName evidence="4">Uncharacterized protein</fullName>
    </submittedName>
</protein>
<name>A0AAV4FJF4_9GAST</name>